<dbReference type="GO" id="GO:0046417">
    <property type="term" value="P:chorismate metabolic process"/>
    <property type="evidence" value="ECO:0007669"/>
    <property type="project" value="InterPro"/>
</dbReference>
<evidence type="ECO:0000313" key="4">
    <source>
        <dbReference type="Proteomes" id="UP000480303"/>
    </source>
</evidence>
<gene>
    <name evidence="3" type="primary">aroH</name>
    <name evidence="3" type="ORF">Hs30E_00830</name>
</gene>
<dbReference type="SMART" id="SM00830">
    <property type="entry name" value="CM_2"/>
    <property type="match status" value="1"/>
</dbReference>
<dbReference type="InterPro" id="IPR036263">
    <property type="entry name" value="Chorismate_II_sf"/>
</dbReference>
<feature type="domain" description="Chorismate mutase" evidence="2">
    <location>
        <begin position="1"/>
        <end position="88"/>
    </location>
</feature>
<dbReference type="Proteomes" id="UP000480303">
    <property type="component" value="Unassembled WGS sequence"/>
</dbReference>
<dbReference type="InterPro" id="IPR036979">
    <property type="entry name" value="CM_dom_sf"/>
</dbReference>
<proteinExistence type="predicted"/>
<dbReference type="PANTHER" id="PTHR38041:SF1">
    <property type="entry name" value="CHORISMATE MUTASE"/>
    <property type="match status" value="1"/>
</dbReference>
<dbReference type="EMBL" id="BLLI01000001">
    <property type="protein sequence ID" value="GFH41532.1"/>
    <property type="molecule type" value="Genomic_DNA"/>
</dbReference>
<evidence type="ECO:0000313" key="3">
    <source>
        <dbReference type="EMBL" id="GFH41532.1"/>
    </source>
</evidence>
<dbReference type="InterPro" id="IPR011279">
    <property type="entry name" value="Chorismate_mutase_GmP"/>
</dbReference>
<accession>A0A6A0B894</accession>
<organism evidence="3 4">
    <name type="scientific">Pseudolactococcus hodotermopsidis</name>
    <dbReference type="NCBI Taxonomy" id="2709157"/>
    <lineage>
        <taxon>Bacteria</taxon>
        <taxon>Bacillati</taxon>
        <taxon>Bacillota</taxon>
        <taxon>Bacilli</taxon>
        <taxon>Lactobacillales</taxon>
        <taxon>Streptococcaceae</taxon>
        <taxon>Pseudolactococcus</taxon>
    </lineage>
</organism>
<dbReference type="Gene3D" id="1.20.59.10">
    <property type="entry name" value="Chorismate mutase"/>
    <property type="match status" value="1"/>
</dbReference>
<dbReference type="InterPro" id="IPR051331">
    <property type="entry name" value="Chorismate_mutase-related"/>
</dbReference>
<reference evidence="3 4" key="1">
    <citation type="submission" date="2020-02" db="EMBL/GenBank/DDBJ databases">
        <title>Draft genome sequence of Lactococcus sp. Hs30E4-3.</title>
        <authorList>
            <person name="Noda S."/>
            <person name="Yuki M."/>
            <person name="Ohkuma M."/>
        </authorList>
    </citation>
    <scope>NUCLEOTIDE SEQUENCE [LARGE SCALE GENOMIC DNA]</scope>
    <source>
        <strain evidence="3 4">Hs30E4-3</strain>
    </source>
</reference>
<dbReference type="Pfam" id="PF01817">
    <property type="entry name" value="CM_2"/>
    <property type="match status" value="1"/>
</dbReference>
<evidence type="ECO:0000256" key="1">
    <source>
        <dbReference type="ARBA" id="ARBA00023235"/>
    </source>
</evidence>
<keyword evidence="1" id="KW-0413">Isomerase</keyword>
<dbReference type="PANTHER" id="PTHR38041">
    <property type="entry name" value="CHORISMATE MUTASE"/>
    <property type="match status" value="1"/>
</dbReference>
<name>A0A6A0B894_9LACT</name>
<evidence type="ECO:0000259" key="2">
    <source>
        <dbReference type="PROSITE" id="PS51168"/>
    </source>
</evidence>
<dbReference type="PROSITE" id="PS51168">
    <property type="entry name" value="CHORISMATE_MUT_2"/>
    <property type="match status" value="1"/>
</dbReference>
<sequence>MMNLDEIREDIDLLDTELVRLLEARMNLVSQVTAFKQMTGMKVLDNSRELAILETVANRIENPEFTETIVATFKDILKNSRHYQNDALGN</sequence>
<dbReference type="GO" id="GO:0004106">
    <property type="term" value="F:chorismate mutase activity"/>
    <property type="evidence" value="ECO:0007669"/>
    <property type="project" value="InterPro"/>
</dbReference>
<dbReference type="SUPFAM" id="SSF48600">
    <property type="entry name" value="Chorismate mutase II"/>
    <property type="match status" value="1"/>
</dbReference>
<dbReference type="NCBIfam" id="TIGR01805">
    <property type="entry name" value="CM_mono_grmpos"/>
    <property type="match status" value="1"/>
</dbReference>
<comment type="caution">
    <text evidence="3">The sequence shown here is derived from an EMBL/GenBank/DDBJ whole genome shotgun (WGS) entry which is preliminary data.</text>
</comment>
<keyword evidence="4" id="KW-1185">Reference proteome</keyword>
<protein>
    <recommendedName>
        <fullName evidence="2">Chorismate mutase domain-containing protein</fullName>
    </recommendedName>
</protein>
<dbReference type="GO" id="GO:0009697">
    <property type="term" value="P:salicylic acid biosynthetic process"/>
    <property type="evidence" value="ECO:0007669"/>
    <property type="project" value="TreeGrafter"/>
</dbReference>
<dbReference type="AlphaFoldDB" id="A0A6A0B894"/>
<dbReference type="InterPro" id="IPR002701">
    <property type="entry name" value="CM_II_prokaryot"/>
</dbReference>